<gene>
    <name evidence="6" type="ORF">FNK824_LOCUS6769</name>
    <name evidence="7" type="ORF">OTI717_LOCUS13778</name>
    <name evidence="5" type="ORF">RFH988_LOCUS1407</name>
</gene>
<organism evidence="5 8">
    <name type="scientific">Rotaria sordida</name>
    <dbReference type="NCBI Taxonomy" id="392033"/>
    <lineage>
        <taxon>Eukaryota</taxon>
        <taxon>Metazoa</taxon>
        <taxon>Spiralia</taxon>
        <taxon>Gnathifera</taxon>
        <taxon>Rotifera</taxon>
        <taxon>Eurotatoria</taxon>
        <taxon>Bdelloidea</taxon>
        <taxon>Philodinida</taxon>
        <taxon>Philodinidae</taxon>
        <taxon>Rotaria</taxon>
    </lineage>
</organism>
<evidence type="ECO:0000313" key="8">
    <source>
        <dbReference type="Proteomes" id="UP000663882"/>
    </source>
</evidence>
<evidence type="ECO:0000256" key="3">
    <source>
        <dbReference type="SAM" id="MobiDB-lite"/>
    </source>
</evidence>
<dbReference type="OrthoDB" id="10264298at2759"/>
<feature type="compositionally biased region" description="Low complexity" evidence="3">
    <location>
        <begin position="400"/>
        <end position="419"/>
    </location>
</feature>
<evidence type="ECO:0000313" key="5">
    <source>
        <dbReference type="EMBL" id="CAF0752988.1"/>
    </source>
</evidence>
<evidence type="ECO:0000256" key="1">
    <source>
        <dbReference type="ARBA" id="ARBA00023054"/>
    </source>
</evidence>
<dbReference type="InterPro" id="IPR051147">
    <property type="entry name" value="CFAP_domain-containing"/>
</dbReference>
<sequence length="475" mass="56672">MTYEARNLLNYENSIKLPSSEDFTIDYSDAKLNLKLLNKYFEVNTLDEILVRRRNEFKTRTEHLQKRKEALYEREIMFKERILSYEIYIKELSMKHDRSLRRIDDEKNFIKNKQIEINLLNQEIEQIQDENKKFENIILQYQPHLNLLTQIVDQTDRFQSIDEMIEKFNMLYASYQDILTIIKNSNEELNDVQRQLLLIIEKKNNKISSMNNHIRELQQNLIEIQQHIDKIQTEINNYQQISIEHLTEIGTIKIAIESMFDLVKRYSHRCRKKDLNLDKYSHMNDNQCLFIKLKQIDTFLSDLNYYVDYVNNKQNKILSNRYSINNDNLKIKSKISLNPITDNINDNNQWRGPCQIDRQQTLITTIDKHPQQPYISYKIRGEDDILYTIEIININKSNTSQPRNSISPNRSSISMISNNKGRKSSTLRTSISKLRKSTDIQLQSLTTQSTRTSFKLTNEQYNNEKIPFSDTDLFH</sequence>
<feature type="domain" description="DUF4200" evidence="4">
    <location>
        <begin position="37"/>
        <end position="153"/>
    </location>
</feature>
<dbReference type="AlphaFoldDB" id="A0A813PHH8"/>
<dbReference type="Proteomes" id="UP000663882">
    <property type="component" value="Unassembled WGS sequence"/>
</dbReference>
<dbReference type="Pfam" id="PF13863">
    <property type="entry name" value="DUF4200"/>
    <property type="match status" value="1"/>
</dbReference>
<comment type="caution">
    <text evidence="5">The sequence shown here is derived from an EMBL/GenBank/DDBJ whole genome shotgun (WGS) entry which is preliminary data.</text>
</comment>
<dbReference type="Proteomes" id="UP000663874">
    <property type="component" value="Unassembled WGS sequence"/>
</dbReference>
<dbReference type="EMBL" id="CAJOBE010000599">
    <property type="protein sequence ID" value="CAF3664372.1"/>
    <property type="molecule type" value="Genomic_DNA"/>
</dbReference>
<evidence type="ECO:0000313" key="7">
    <source>
        <dbReference type="EMBL" id="CAF3720291.1"/>
    </source>
</evidence>
<dbReference type="GO" id="GO:0005856">
    <property type="term" value="C:cytoskeleton"/>
    <property type="evidence" value="ECO:0007669"/>
    <property type="project" value="UniProtKB-ARBA"/>
</dbReference>
<evidence type="ECO:0000313" key="6">
    <source>
        <dbReference type="EMBL" id="CAF3664372.1"/>
    </source>
</evidence>
<dbReference type="EMBL" id="CAJNOO010000026">
    <property type="protein sequence ID" value="CAF0752988.1"/>
    <property type="molecule type" value="Genomic_DNA"/>
</dbReference>
<feature type="coiled-coil region" evidence="2">
    <location>
        <begin position="103"/>
        <end position="137"/>
    </location>
</feature>
<name>A0A813PHH8_9BILA</name>
<dbReference type="InterPro" id="IPR025252">
    <property type="entry name" value="DUF4200"/>
</dbReference>
<feature type="coiled-coil region" evidence="2">
    <location>
        <begin position="175"/>
        <end position="241"/>
    </location>
</feature>
<feature type="region of interest" description="Disordered" evidence="3">
    <location>
        <begin position="398"/>
        <end position="428"/>
    </location>
</feature>
<dbReference type="Proteomes" id="UP000663823">
    <property type="component" value="Unassembled WGS sequence"/>
</dbReference>
<dbReference type="PANTHER" id="PTHR21683:SF2">
    <property type="entry name" value="COILED-COIL DOMAIN-CONTAINING PROTEIN 42 LIKE-2-LIKE"/>
    <property type="match status" value="1"/>
</dbReference>
<reference evidence="5" key="1">
    <citation type="submission" date="2021-02" db="EMBL/GenBank/DDBJ databases">
        <authorList>
            <person name="Nowell W R."/>
        </authorList>
    </citation>
    <scope>NUCLEOTIDE SEQUENCE</scope>
</reference>
<protein>
    <recommendedName>
        <fullName evidence="4">DUF4200 domain-containing protein</fullName>
    </recommendedName>
</protein>
<evidence type="ECO:0000259" key="4">
    <source>
        <dbReference type="Pfam" id="PF13863"/>
    </source>
</evidence>
<dbReference type="EMBL" id="CAJOAX010001492">
    <property type="protein sequence ID" value="CAF3720291.1"/>
    <property type="molecule type" value="Genomic_DNA"/>
</dbReference>
<evidence type="ECO:0000256" key="2">
    <source>
        <dbReference type="SAM" id="Coils"/>
    </source>
</evidence>
<accession>A0A813PHH8</accession>
<keyword evidence="1 2" id="KW-0175">Coiled coil</keyword>
<proteinExistence type="predicted"/>
<dbReference type="PANTHER" id="PTHR21683">
    <property type="entry name" value="COILED-COIL DOMAIN-CONTAINING PROTEIN 42 LIKE-2-LIKE-RELATED"/>
    <property type="match status" value="1"/>
</dbReference>